<dbReference type="PANTHER" id="PTHR40115">
    <property type="entry name" value="INNER MEMBRANE PROTEIN WITH PEPSY TM HELIX"/>
    <property type="match status" value="1"/>
</dbReference>
<feature type="compositionally biased region" description="Polar residues" evidence="1">
    <location>
        <begin position="1"/>
        <end position="12"/>
    </location>
</feature>
<feature type="region of interest" description="Disordered" evidence="1">
    <location>
        <begin position="1"/>
        <end position="36"/>
    </location>
</feature>
<feature type="transmembrane region" description="Helical" evidence="2">
    <location>
        <begin position="52"/>
        <end position="72"/>
    </location>
</feature>
<feature type="transmembrane region" description="Helical" evidence="2">
    <location>
        <begin position="196"/>
        <end position="219"/>
    </location>
</feature>
<evidence type="ECO:0000256" key="1">
    <source>
        <dbReference type="SAM" id="MobiDB-lite"/>
    </source>
</evidence>
<dbReference type="EMBL" id="JAQSIP010000013">
    <property type="protein sequence ID" value="MDD0840926.1"/>
    <property type="molecule type" value="Genomic_DNA"/>
</dbReference>
<keyword evidence="2" id="KW-0812">Transmembrane</keyword>
<evidence type="ECO:0000313" key="3">
    <source>
        <dbReference type="EMBL" id="MDD0840926.1"/>
    </source>
</evidence>
<keyword evidence="2" id="KW-0472">Membrane</keyword>
<keyword evidence="4" id="KW-1185">Reference proteome</keyword>
<protein>
    <submittedName>
        <fullName evidence="3">PepSY-associated TM helix domain-containing protein</fullName>
    </submittedName>
</protein>
<dbReference type="PANTHER" id="PTHR40115:SF1">
    <property type="entry name" value="INNER MEMBRANE PROTEIN WITH PEPSY TM HELIX"/>
    <property type="match status" value="1"/>
</dbReference>
<evidence type="ECO:0000256" key="2">
    <source>
        <dbReference type="SAM" id="Phobius"/>
    </source>
</evidence>
<gene>
    <name evidence="3" type="ORF">PSQ40_20285</name>
</gene>
<dbReference type="Pfam" id="PF16357">
    <property type="entry name" value="PepSY_TM_like_2"/>
    <property type="match status" value="1"/>
</dbReference>
<dbReference type="Proteomes" id="UP001528673">
    <property type="component" value="Unassembled WGS sequence"/>
</dbReference>
<dbReference type="InterPro" id="IPR032307">
    <property type="entry name" value="PepSY_TM-like_2"/>
</dbReference>
<proteinExistence type="predicted"/>
<dbReference type="RefSeq" id="WP_273953706.1">
    <property type="nucleotide sequence ID" value="NZ_JAQSIP010000013.1"/>
</dbReference>
<evidence type="ECO:0000313" key="4">
    <source>
        <dbReference type="Proteomes" id="UP001528673"/>
    </source>
</evidence>
<reference evidence="3 4" key="1">
    <citation type="submission" date="2023-02" db="EMBL/GenBank/DDBJ databases">
        <title>Bacterial whole genomic sequence of Curvibacter sp. HBC61.</title>
        <authorList>
            <person name="Le V."/>
            <person name="Ko S.-R."/>
            <person name="Ahn C.-Y."/>
            <person name="Oh H.-M."/>
        </authorList>
    </citation>
    <scope>NUCLEOTIDE SEQUENCE [LARGE SCALE GENOMIC DNA]</scope>
    <source>
        <strain evidence="3 4">HBC61</strain>
    </source>
</reference>
<sequence length="247" mass="26900">MTTASRTATTADLSPPSGRPAPSDVPSRPAAPQRTARSRYASFVQWTRKTHGWIGLWGAVLGLVFGLSGIWLNHRSVLKLPPVAQVREQSQLTLPDPVPATQEAMAEWLQSALDLDRGPNHIRVDPSRPVPWTDKSAPGPVLRQPERWQFNFGGPNALVQVEYWQGNRSVGVTTTHNGVLATLNNLHKGTGMSVPWILLVDALAGSMIFLSLSGLVLWVQMNRRRAVGVGIFSASLLITLGCVLPRL</sequence>
<comment type="caution">
    <text evidence="3">The sequence shown here is derived from an EMBL/GenBank/DDBJ whole genome shotgun (WGS) entry which is preliminary data.</text>
</comment>
<accession>A0ABT5N5J3</accession>
<organism evidence="3 4">
    <name type="scientific">Curvibacter cyanobacteriorum</name>
    <dbReference type="NCBI Taxonomy" id="3026422"/>
    <lineage>
        <taxon>Bacteria</taxon>
        <taxon>Pseudomonadati</taxon>
        <taxon>Pseudomonadota</taxon>
        <taxon>Betaproteobacteria</taxon>
        <taxon>Burkholderiales</taxon>
        <taxon>Comamonadaceae</taxon>
        <taxon>Curvibacter</taxon>
    </lineage>
</organism>
<feature type="transmembrane region" description="Helical" evidence="2">
    <location>
        <begin position="225"/>
        <end position="244"/>
    </location>
</feature>
<keyword evidence="2" id="KW-1133">Transmembrane helix</keyword>
<name>A0ABT5N5J3_9BURK</name>